<dbReference type="Gramene" id="LPERR03G15370.2">
    <property type="protein sequence ID" value="LPERR03G15370.2"/>
    <property type="gene ID" value="LPERR03G15370"/>
</dbReference>
<dbReference type="HOGENOM" id="CLU_1789673_0_0_1"/>
<dbReference type="EnsemblPlants" id="LPERR03G15370.2">
    <property type="protein sequence ID" value="LPERR03G15370.2"/>
    <property type="gene ID" value="LPERR03G15370"/>
</dbReference>
<dbReference type="AlphaFoldDB" id="A0A0D9VU38"/>
<accession>A0A0D9VU38</accession>
<sequence>MAWAWASPACSASVILWLTLIYPSRSRPLSRWPWIYAYSGAAGFAVSDCVPSRKNSGGLPAWGQFRGGRSDGTEPEVLQGDGAEYNEHTAILAGRADAVVPWHAALTRLYGQSFFNRKEIQIKDSKLCFREIKDRNKGLSSSVNA</sequence>
<reference evidence="2" key="2">
    <citation type="submission" date="2013-12" db="EMBL/GenBank/DDBJ databases">
        <authorList>
            <person name="Yu Y."/>
            <person name="Lee S."/>
            <person name="de Baynast K."/>
            <person name="Wissotski M."/>
            <person name="Liu L."/>
            <person name="Talag J."/>
            <person name="Goicoechea J."/>
            <person name="Angelova A."/>
            <person name="Jetty R."/>
            <person name="Kudrna D."/>
            <person name="Golser W."/>
            <person name="Rivera L."/>
            <person name="Zhang J."/>
            <person name="Wing R."/>
        </authorList>
    </citation>
    <scope>NUCLEOTIDE SEQUENCE</scope>
</reference>
<organism evidence="1 2">
    <name type="scientific">Leersia perrieri</name>
    <dbReference type="NCBI Taxonomy" id="77586"/>
    <lineage>
        <taxon>Eukaryota</taxon>
        <taxon>Viridiplantae</taxon>
        <taxon>Streptophyta</taxon>
        <taxon>Embryophyta</taxon>
        <taxon>Tracheophyta</taxon>
        <taxon>Spermatophyta</taxon>
        <taxon>Magnoliopsida</taxon>
        <taxon>Liliopsida</taxon>
        <taxon>Poales</taxon>
        <taxon>Poaceae</taxon>
        <taxon>BOP clade</taxon>
        <taxon>Oryzoideae</taxon>
        <taxon>Oryzeae</taxon>
        <taxon>Oryzinae</taxon>
        <taxon>Leersia</taxon>
    </lineage>
</organism>
<evidence type="ECO:0000313" key="1">
    <source>
        <dbReference type="EnsemblPlants" id="LPERR03G15370.2"/>
    </source>
</evidence>
<proteinExistence type="predicted"/>
<protein>
    <submittedName>
        <fullName evidence="1">Uncharacterized protein</fullName>
    </submittedName>
</protein>
<evidence type="ECO:0000313" key="2">
    <source>
        <dbReference type="Proteomes" id="UP000032180"/>
    </source>
</evidence>
<reference evidence="1 2" key="1">
    <citation type="submission" date="2012-08" db="EMBL/GenBank/DDBJ databases">
        <title>Oryza genome evolution.</title>
        <authorList>
            <person name="Wing R.A."/>
        </authorList>
    </citation>
    <scope>NUCLEOTIDE SEQUENCE</scope>
</reference>
<name>A0A0D9VU38_9ORYZ</name>
<dbReference type="Proteomes" id="UP000032180">
    <property type="component" value="Chromosome 3"/>
</dbReference>
<keyword evidence="2" id="KW-1185">Reference proteome</keyword>
<reference evidence="1" key="3">
    <citation type="submission" date="2015-04" db="UniProtKB">
        <authorList>
            <consortium name="EnsemblPlants"/>
        </authorList>
    </citation>
    <scope>IDENTIFICATION</scope>
</reference>